<organism evidence="8 9">
    <name type="scientific">Pseudoduganella lurida</name>
    <dbReference type="NCBI Taxonomy" id="1036180"/>
    <lineage>
        <taxon>Bacteria</taxon>
        <taxon>Pseudomonadati</taxon>
        <taxon>Pseudomonadota</taxon>
        <taxon>Betaproteobacteria</taxon>
        <taxon>Burkholderiales</taxon>
        <taxon>Oxalobacteraceae</taxon>
        <taxon>Telluria group</taxon>
        <taxon>Pseudoduganella</taxon>
    </lineage>
</organism>
<dbReference type="Proteomes" id="UP000318431">
    <property type="component" value="Unassembled WGS sequence"/>
</dbReference>
<keyword evidence="3 6" id="KW-0812">Transmembrane</keyword>
<dbReference type="PROSITE" id="PS50895">
    <property type="entry name" value="SURF1"/>
    <property type="match status" value="1"/>
</dbReference>
<dbReference type="GO" id="GO:0005886">
    <property type="term" value="C:plasma membrane"/>
    <property type="evidence" value="ECO:0007669"/>
    <property type="project" value="UniProtKB-SubCell"/>
</dbReference>
<dbReference type="PANTHER" id="PTHR23427">
    <property type="entry name" value="SURFEIT LOCUS PROTEIN"/>
    <property type="match status" value="1"/>
</dbReference>
<feature type="transmembrane region" description="Helical" evidence="6">
    <location>
        <begin position="25"/>
        <end position="44"/>
    </location>
</feature>
<keyword evidence="4 6" id="KW-1133">Transmembrane helix</keyword>
<dbReference type="EMBL" id="VLLB01000002">
    <property type="protein sequence ID" value="TWI67283.1"/>
    <property type="molecule type" value="Genomic_DNA"/>
</dbReference>
<dbReference type="OrthoDB" id="9807214at2"/>
<comment type="subcellular location">
    <subcellularLocation>
        <location evidence="6">Cell membrane</location>
        <topology evidence="6">Multi-pass membrane protein</topology>
    </subcellularLocation>
    <subcellularLocation>
        <location evidence="1">Membrane</location>
    </subcellularLocation>
</comment>
<sequence length="292" mass="31770">MNDTPRSLEGRGAIETPQRGGKVKFLLAVAAAFFFCAFVALGTWQVKRLQWKEDLIARIDARVHAEPVAAPPRARWPQVTAESDEYRRVRVAGTFLYDFTTRVQTTTRLGIGFWLMTPLCTADGIVFVNRGFVPMRSGDLQLPAPPKASGDVCAAVPGRKPAVITGLLRLPEPKGRVLRENDPAGDRWYTRDIGPMAAARNLRDVAPFFVDAPAGQEYPASAAERPTGGLTVIAFPNNHLVYAGTWFALAAMIAGGYYLVLRYDRASARARRRGTSARTGNDDGSSAGHPGD</sequence>
<evidence type="ECO:0000256" key="1">
    <source>
        <dbReference type="ARBA" id="ARBA00004370"/>
    </source>
</evidence>
<dbReference type="PANTHER" id="PTHR23427:SF2">
    <property type="entry name" value="SURFEIT LOCUS PROTEIN 1"/>
    <property type="match status" value="1"/>
</dbReference>
<feature type="region of interest" description="Disordered" evidence="7">
    <location>
        <begin position="270"/>
        <end position="292"/>
    </location>
</feature>
<keyword evidence="9" id="KW-1185">Reference proteome</keyword>
<comment type="similarity">
    <text evidence="2 6">Belongs to the SURF1 family.</text>
</comment>
<dbReference type="InterPro" id="IPR002994">
    <property type="entry name" value="Surf1/Shy1"/>
</dbReference>
<accession>A0A562RED3</accession>
<comment type="caution">
    <text evidence="8">The sequence shown here is derived from an EMBL/GenBank/DDBJ whole genome shotgun (WGS) entry which is preliminary data.</text>
</comment>
<keyword evidence="5 6" id="KW-0472">Membrane</keyword>
<evidence type="ECO:0000256" key="7">
    <source>
        <dbReference type="SAM" id="MobiDB-lite"/>
    </source>
</evidence>
<dbReference type="AlphaFoldDB" id="A0A562RED3"/>
<evidence type="ECO:0000256" key="6">
    <source>
        <dbReference type="RuleBase" id="RU363076"/>
    </source>
</evidence>
<evidence type="ECO:0000313" key="9">
    <source>
        <dbReference type="Proteomes" id="UP000318431"/>
    </source>
</evidence>
<evidence type="ECO:0000256" key="4">
    <source>
        <dbReference type="ARBA" id="ARBA00022989"/>
    </source>
</evidence>
<proteinExistence type="inferred from homology"/>
<keyword evidence="6" id="KW-1003">Cell membrane</keyword>
<dbReference type="InterPro" id="IPR045214">
    <property type="entry name" value="Surf1/Surf4"/>
</dbReference>
<dbReference type="Pfam" id="PF02104">
    <property type="entry name" value="SURF1"/>
    <property type="match status" value="1"/>
</dbReference>
<evidence type="ECO:0000313" key="8">
    <source>
        <dbReference type="EMBL" id="TWI67283.1"/>
    </source>
</evidence>
<name>A0A562RED3_9BURK</name>
<reference evidence="8 9" key="1">
    <citation type="journal article" date="2015" name="Stand. Genomic Sci.">
        <title>Genomic Encyclopedia of Bacterial and Archaeal Type Strains, Phase III: the genomes of soil and plant-associated and newly described type strains.</title>
        <authorList>
            <person name="Whitman W.B."/>
            <person name="Woyke T."/>
            <person name="Klenk H.P."/>
            <person name="Zhou Y."/>
            <person name="Lilburn T.G."/>
            <person name="Beck B.J."/>
            <person name="De Vos P."/>
            <person name="Vandamme P."/>
            <person name="Eisen J.A."/>
            <person name="Garrity G."/>
            <person name="Hugenholtz P."/>
            <person name="Kyrpides N.C."/>
        </authorList>
    </citation>
    <scope>NUCLEOTIDE SEQUENCE [LARGE SCALE GENOMIC DNA]</scope>
    <source>
        <strain evidence="8 9">CGMCC 1.10822</strain>
    </source>
</reference>
<dbReference type="CDD" id="cd06662">
    <property type="entry name" value="SURF1"/>
    <property type="match status" value="1"/>
</dbReference>
<gene>
    <name evidence="8" type="ORF">IP91_01396</name>
</gene>
<evidence type="ECO:0000256" key="5">
    <source>
        <dbReference type="ARBA" id="ARBA00023136"/>
    </source>
</evidence>
<feature type="transmembrane region" description="Helical" evidence="6">
    <location>
        <begin position="240"/>
        <end position="261"/>
    </location>
</feature>
<protein>
    <recommendedName>
        <fullName evidence="6">SURF1-like protein</fullName>
    </recommendedName>
</protein>
<evidence type="ECO:0000256" key="2">
    <source>
        <dbReference type="ARBA" id="ARBA00007165"/>
    </source>
</evidence>
<evidence type="ECO:0000256" key="3">
    <source>
        <dbReference type="ARBA" id="ARBA00022692"/>
    </source>
</evidence>
<dbReference type="RefSeq" id="WP_145648095.1">
    <property type="nucleotide sequence ID" value="NZ_VLLB01000002.1"/>
</dbReference>